<evidence type="ECO:0000256" key="8">
    <source>
        <dbReference type="ARBA" id="ARBA00023163"/>
    </source>
</evidence>
<dbReference type="GO" id="GO:0003677">
    <property type="term" value="F:DNA binding"/>
    <property type="evidence" value="ECO:0007669"/>
    <property type="project" value="UniProtKB-KW"/>
</dbReference>
<proteinExistence type="predicted"/>
<dbReference type="Pfam" id="PF14372">
    <property type="entry name" value="hAT-like_RNase-H"/>
    <property type="match status" value="1"/>
</dbReference>
<organism evidence="13 14">
    <name type="scientific">Saponaria officinalis</name>
    <name type="common">Common soapwort</name>
    <name type="synonym">Lychnis saponaria</name>
    <dbReference type="NCBI Taxonomy" id="3572"/>
    <lineage>
        <taxon>Eukaryota</taxon>
        <taxon>Viridiplantae</taxon>
        <taxon>Streptophyta</taxon>
        <taxon>Embryophyta</taxon>
        <taxon>Tracheophyta</taxon>
        <taxon>Spermatophyta</taxon>
        <taxon>Magnoliopsida</taxon>
        <taxon>eudicotyledons</taxon>
        <taxon>Gunneridae</taxon>
        <taxon>Pentapetalae</taxon>
        <taxon>Caryophyllales</taxon>
        <taxon>Caryophyllaceae</taxon>
        <taxon>Caryophylleae</taxon>
        <taxon>Saponaria</taxon>
    </lineage>
</organism>
<evidence type="ECO:0000256" key="11">
    <source>
        <dbReference type="SAM" id="MobiDB-lite"/>
    </source>
</evidence>
<keyword evidence="8" id="KW-0804">Transcription</keyword>
<evidence type="ECO:0000256" key="5">
    <source>
        <dbReference type="ARBA" id="ARBA00022833"/>
    </source>
</evidence>
<evidence type="ECO:0000256" key="4">
    <source>
        <dbReference type="ARBA" id="ARBA00022771"/>
    </source>
</evidence>
<evidence type="ECO:0000256" key="2">
    <source>
        <dbReference type="ARBA" id="ARBA00011738"/>
    </source>
</evidence>
<dbReference type="PANTHER" id="PTHR46481:SF6">
    <property type="entry name" value="ZINC FINGER BED DOMAIN-CONTAINING PROTEIN RICESLEEPER 2-LIKE"/>
    <property type="match status" value="1"/>
</dbReference>
<name>A0AAW1LPC6_SAPOF</name>
<dbReference type="GO" id="GO:0046983">
    <property type="term" value="F:protein dimerization activity"/>
    <property type="evidence" value="ECO:0007669"/>
    <property type="project" value="InterPro"/>
</dbReference>
<keyword evidence="9" id="KW-0539">Nucleus</keyword>
<dbReference type="GO" id="GO:0005634">
    <property type="term" value="C:nucleus"/>
    <property type="evidence" value="ECO:0007669"/>
    <property type="project" value="UniProtKB-SubCell"/>
</dbReference>
<dbReference type="InterPro" id="IPR036236">
    <property type="entry name" value="Znf_C2H2_sf"/>
</dbReference>
<dbReference type="PROSITE" id="PS50808">
    <property type="entry name" value="ZF_BED"/>
    <property type="match status" value="1"/>
</dbReference>
<keyword evidence="5" id="KW-0862">Zinc</keyword>
<dbReference type="InterPro" id="IPR025525">
    <property type="entry name" value="hAT-like_transposase_RNase-H"/>
</dbReference>
<feature type="domain" description="BED-type" evidence="12">
    <location>
        <begin position="65"/>
        <end position="125"/>
    </location>
</feature>
<dbReference type="GO" id="GO:0008270">
    <property type="term" value="F:zinc ion binding"/>
    <property type="evidence" value="ECO:0007669"/>
    <property type="project" value="UniProtKB-KW"/>
</dbReference>
<keyword evidence="6" id="KW-0805">Transcription regulation</keyword>
<keyword evidence="14" id="KW-1185">Reference proteome</keyword>
<dbReference type="Pfam" id="PF05699">
    <property type="entry name" value="Dimer_Tnp_hAT"/>
    <property type="match status" value="1"/>
</dbReference>
<gene>
    <name evidence="13" type="ORF">RND81_04G139500</name>
</gene>
<feature type="region of interest" description="Disordered" evidence="11">
    <location>
        <begin position="1"/>
        <end position="62"/>
    </location>
</feature>
<dbReference type="PANTHER" id="PTHR46481">
    <property type="entry name" value="ZINC FINGER BED DOMAIN-CONTAINING PROTEIN 4"/>
    <property type="match status" value="1"/>
</dbReference>
<dbReference type="SUPFAM" id="SSF57667">
    <property type="entry name" value="beta-beta-alpha zinc fingers"/>
    <property type="match status" value="1"/>
</dbReference>
<evidence type="ECO:0000313" key="13">
    <source>
        <dbReference type="EMBL" id="KAK9734436.1"/>
    </source>
</evidence>
<comment type="subcellular location">
    <subcellularLocation>
        <location evidence="1">Nucleus</location>
    </subcellularLocation>
</comment>
<dbReference type="InterPro" id="IPR052035">
    <property type="entry name" value="ZnF_BED_domain_contain"/>
</dbReference>
<dbReference type="Proteomes" id="UP001443914">
    <property type="component" value="Unassembled WGS sequence"/>
</dbReference>
<feature type="compositionally biased region" description="Acidic residues" evidence="11">
    <location>
        <begin position="680"/>
        <end position="695"/>
    </location>
</feature>
<protein>
    <recommendedName>
        <fullName evidence="12">BED-type domain-containing protein</fullName>
    </recommendedName>
</protein>
<dbReference type="SMART" id="SM00614">
    <property type="entry name" value="ZnF_BED"/>
    <property type="match status" value="1"/>
</dbReference>
<keyword evidence="7" id="KW-0238">DNA-binding</keyword>
<evidence type="ECO:0000259" key="12">
    <source>
        <dbReference type="PROSITE" id="PS50808"/>
    </source>
</evidence>
<dbReference type="AlphaFoldDB" id="A0AAW1LPC6"/>
<evidence type="ECO:0000256" key="10">
    <source>
        <dbReference type="PROSITE-ProRule" id="PRU00027"/>
    </source>
</evidence>
<reference evidence="13" key="1">
    <citation type="submission" date="2024-03" db="EMBL/GenBank/DDBJ databases">
        <title>WGS assembly of Saponaria officinalis var. Norfolk2.</title>
        <authorList>
            <person name="Jenkins J."/>
            <person name="Shu S."/>
            <person name="Grimwood J."/>
            <person name="Barry K."/>
            <person name="Goodstein D."/>
            <person name="Schmutz J."/>
            <person name="Leebens-Mack J."/>
            <person name="Osbourn A."/>
        </authorList>
    </citation>
    <scope>NUCLEOTIDE SEQUENCE [LARGE SCALE GENOMIC DNA]</scope>
    <source>
        <strain evidence="13">JIC</strain>
    </source>
</reference>
<keyword evidence="4 10" id="KW-0863">Zinc-finger</keyword>
<feature type="compositionally biased region" description="Basic residues" evidence="11">
    <location>
        <begin position="1"/>
        <end position="13"/>
    </location>
</feature>
<evidence type="ECO:0000256" key="7">
    <source>
        <dbReference type="ARBA" id="ARBA00023125"/>
    </source>
</evidence>
<keyword evidence="3" id="KW-0479">Metal-binding</keyword>
<evidence type="ECO:0000256" key="6">
    <source>
        <dbReference type="ARBA" id="ARBA00023015"/>
    </source>
</evidence>
<evidence type="ECO:0000256" key="1">
    <source>
        <dbReference type="ARBA" id="ARBA00004123"/>
    </source>
</evidence>
<dbReference type="InterPro" id="IPR012337">
    <property type="entry name" value="RNaseH-like_sf"/>
</dbReference>
<accession>A0AAW1LPC6</accession>
<dbReference type="InterPro" id="IPR008906">
    <property type="entry name" value="HATC_C_dom"/>
</dbReference>
<comment type="subunit">
    <text evidence="2">Homodimer.</text>
</comment>
<dbReference type="InterPro" id="IPR003656">
    <property type="entry name" value="Znf_BED"/>
</dbReference>
<evidence type="ECO:0000313" key="14">
    <source>
        <dbReference type="Proteomes" id="UP001443914"/>
    </source>
</evidence>
<evidence type="ECO:0000256" key="3">
    <source>
        <dbReference type="ARBA" id="ARBA00022723"/>
    </source>
</evidence>
<dbReference type="SUPFAM" id="SSF53098">
    <property type="entry name" value="Ribonuclease H-like"/>
    <property type="match status" value="1"/>
</dbReference>
<feature type="region of interest" description="Disordered" evidence="11">
    <location>
        <begin position="673"/>
        <end position="700"/>
    </location>
</feature>
<sequence length="708" mass="81229">MSTQRRGRGRVNVRRATASGIPSPLGQSHASSSSSMSPGTMSPPSTPSGEDTEQSAASSELRKRKWSSPVWRHYDVFDGKNYEDGKPRAICKYCKGGPLYANSGLGTSNFKRHTESCHARTSGHTGEMVPGKDGLLIKKIDQFHYKEKVALTIIRHGYPFTYAEHEGNRDLHSYLNDNVKFMSRNTAKNYCMKIHKREKKKLKEELGKVKGKICLTCDMWTSCVDQGYLSLTAHYVDNDWSLHAKILNFYHLEPPHDALSIHGKLLEFIKGWEITKKFFTITLDNARCNDNMRELLAASLKVHSPLHRDGKFFHVRCGAHILNLIVKKLVTYICCSERRTMKFEENVIASGLDHSKGLYMECPTRWNSTYKMLFRALHFRDAFMSMSLSSRYDVTFPPLPTPEEWHRIGKICSLLKPFDEITTIISGRKYPTSNLYLKCVWKIKCLLLEYGSCEDEFLSEMARIMKVKFDKYWESYSLILSFAAVLDPRFKFQFVRHCFTELDAQSAEIKSNQVKIELYKLFEEYVRMDPTVNANSQPTRIQDEFPGFAAFANDVNRVSNTQLDLYLEDTRVDHTLEIDVLTWWQENESRYPIVATMAREILAIPVTTVASESSFSMGSRLITKWRSSLKPEIADALLTTRTWLYGFEVKDGTNENPALDGFEYQFSTMRINDDASDDTRDNDDEDNDADDEDEEGLHINNVISSVFP</sequence>
<evidence type="ECO:0000256" key="9">
    <source>
        <dbReference type="ARBA" id="ARBA00023242"/>
    </source>
</evidence>
<dbReference type="EMBL" id="JBDFQZ010000004">
    <property type="protein sequence ID" value="KAK9734436.1"/>
    <property type="molecule type" value="Genomic_DNA"/>
</dbReference>
<feature type="compositionally biased region" description="Low complexity" evidence="11">
    <location>
        <begin position="31"/>
        <end position="49"/>
    </location>
</feature>
<comment type="caution">
    <text evidence="13">The sequence shown here is derived from an EMBL/GenBank/DDBJ whole genome shotgun (WGS) entry which is preliminary data.</text>
</comment>